<feature type="transmembrane region" description="Helical" evidence="7">
    <location>
        <begin position="81"/>
        <end position="100"/>
    </location>
</feature>
<feature type="compositionally biased region" description="Basic and acidic residues" evidence="6">
    <location>
        <begin position="552"/>
        <end position="561"/>
    </location>
</feature>
<evidence type="ECO:0000256" key="7">
    <source>
        <dbReference type="SAM" id="Phobius"/>
    </source>
</evidence>
<keyword evidence="3 7" id="KW-0812">Transmembrane</keyword>
<protein>
    <recommendedName>
        <fullName evidence="8">Ammonium transporter AmtB-like domain-containing protein</fullName>
    </recommendedName>
</protein>
<feature type="domain" description="Ammonium transporter AmtB-like" evidence="8">
    <location>
        <begin position="49"/>
        <end position="128"/>
    </location>
</feature>
<dbReference type="InterPro" id="IPR024041">
    <property type="entry name" value="NH4_transpt_AmtB-like_dom"/>
</dbReference>
<accession>A0A0L6UZF6</accession>
<dbReference type="PANTHER" id="PTHR43029">
    <property type="entry name" value="AMMONIUM TRANSPORTER MEP2"/>
    <property type="match status" value="1"/>
</dbReference>
<feature type="transmembrane region" description="Helical" evidence="7">
    <location>
        <begin position="407"/>
        <end position="426"/>
    </location>
</feature>
<feature type="transmembrane region" description="Helical" evidence="7">
    <location>
        <begin position="288"/>
        <end position="307"/>
    </location>
</feature>
<evidence type="ECO:0000259" key="8">
    <source>
        <dbReference type="Pfam" id="PF00909"/>
    </source>
</evidence>
<dbReference type="EMBL" id="LAVV01008057">
    <property type="protein sequence ID" value="KNZ53926.1"/>
    <property type="molecule type" value="Genomic_DNA"/>
</dbReference>
<feature type="transmembrane region" description="Helical" evidence="7">
    <location>
        <begin position="372"/>
        <end position="395"/>
    </location>
</feature>
<evidence type="ECO:0000313" key="10">
    <source>
        <dbReference type="Proteomes" id="UP000037035"/>
    </source>
</evidence>
<dbReference type="Gene3D" id="1.10.3430.10">
    <property type="entry name" value="Ammonium transporter AmtB like domains"/>
    <property type="match status" value="1"/>
</dbReference>
<feature type="region of interest" description="Disordered" evidence="6">
    <location>
        <begin position="535"/>
        <end position="561"/>
    </location>
</feature>
<evidence type="ECO:0000256" key="2">
    <source>
        <dbReference type="ARBA" id="ARBA00005887"/>
    </source>
</evidence>
<feature type="transmembrane region" description="Helical" evidence="7">
    <location>
        <begin position="319"/>
        <end position="338"/>
    </location>
</feature>
<feature type="transmembrane region" description="Helical" evidence="7">
    <location>
        <begin position="347"/>
        <end position="366"/>
    </location>
</feature>
<sequence>MPLLTYGSLAESNSSFFTGPESILSTKGTNVIALGQDGRIFAYDSGDIAWVLICATMAWLIVPGFAFVYSGMVRGKNALSLLLLALLSMAVVSLQFWFWGCKSSLLSNLSHQVLTQQFHEFSIQNIDSLAFSHTATAYIGNFDQVGYTNVFSEPDIIANNRVSLFFTFFFFESIQPINLAMSSFSQIPTIVFAMIQQMQASIVGAVSIGSAAERGRIGPTMIFMFFWATLVYCPISCWIYNPNGWAYKWGVLDYSGGVSMELCAGMTGLAYSIFIGRRRGYGIKMHPHNVPHVVLGTTFLWFGWMGLSGGGTLANVRGAMVMLNTHLAACAGGVTFLVMDFRLERKWSLVAFCLGAVCGMVAIAAPGEFSGFIGPSSSIVVGIFAAAVSNLTVAYRHNFPWDDGLDIFAGHATSGIVGVLLTGIFAQKSIASSDGFTHIDGGMFDRNWKQMYKQLAWAGAGGSWSFIVTYIMGFSMIIINRIPFCSFRVDSESEVKGIDEDQSGETAYAPDSYMFQRPPTIMESKKLRKFRSGFGRFSSHAGTHSWSPKKPKSVEKPRKAL</sequence>
<gene>
    <name evidence="9" type="ORF">VP01_309g5</name>
</gene>
<comment type="subcellular location">
    <subcellularLocation>
        <location evidence="1">Membrane</location>
        <topology evidence="1">Multi-pass membrane protein</topology>
    </subcellularLocation>
</comment>
<evidence type="ECO:0000313" key="9">
    <source>
        <dbReference type="EMBL" id="KNZ53926.1"/>
    </source>
</evidence>
<dbReference type="InterPro" id="IPR029020">
    <property type="entry name" value="Ammonium/urea_transptr"/>
</dbReference>
<dbReference type="AlphaFoldDB" id="A0A0L6UZF6"/>
<dbReference type="PANTHER" id="PTHR43029:SF1">
    <property type="entry name" value="AMMONIUM TRANSPORTER AMTB-LIKE DOMAIN-CONTAINING PROTEIN"/>
    <property type="match status" value="1"/>
</dbReference>
<dbReference type="SUPFAM" id="SSF111352">
    <property type="entry name" value="Ammonium transporter"/>
    <property type="match status" value="2"/>
</dbReference>
<dbReference type="Pfam" id="PF00909">
    <property type="entry name" value="Ammonium_transp"/>
    <property type="match status" value="2"/>
</dbReference>
<organism evidence="9 10">
    <name type="scientific">Puccinia sorghi</name>
    <dbReference type="NCBI Taxonomy" id="27349"/>
    <lineage>
        <taxon>Eukaryota</taxon>
        <taxon>Fungi</taxon>
        <taxon>Dikarya</taxon>
        <taxon>Basidiomycota</taxon>
        <taxon>Pucciniomycotina</taxon>
        <taxon>Pucciniomycetes</taxon>
        <taxon>Pucciniales</taxon>
        <taxon>Pucciniaceae</taxon>
        <taxon>Puccinia</taxon>
    </lineage>
</organism>
<dbReference type="GO" id="GO:0008519">
    <property type="term" value="F:ammonium channel activity"/>
    <property type="evidence" value="ECO:0007669"/>
    <property type="project" value="InterPro"/>
</dbReference>
<feature type="transmembrane region" description="Helical" evidence="7">
    <location>
        <begin position="221"/>
        <end position="242"/>
    </location>
</feature>
<name>A0A0L6UZF6_9BASI</name>
<evidence type="ECO:0000256" key="3">
    <source>
        <dbReference type="ARBA" id="ARBA00022692"/>
    </source>
</evidence>
<dbReference type="OrthoDB" id="534912at2759"/>
<keyword evidence="5 7" id="KW-0472">Membrane</keyword>
<evidence type="ECO:0000256" key="4">
    <source>
        <dbReference type="ARBA" id="ARBA00022989"/>
    </source>
</evidence>
<reference evidence="9 10" key="1">
    <citation type="submission" date="2015-08" db="EMBL/GenBank/DDBJ databases">
        <title>Next Generation Sequencing and Analysis of the Genome of Puccinia sorghi L Schw, the Causal Agent of Maize Common Rust.</title>
        <authorList>
            <person name="Rochi L."/>
            <person name="Burguener G."/>
            <person name="Darino M."/>
            <person name="Turjanski A."/>
            <person name="Kreff E."/>
            <person name="Dieguez M.J."/>
            <person name="Sacco F."/>
        </authorList>
    </citation>
    <scope>NUCLEOTIDE SEQUENCE [LARGE SCALE GENOMIC DNA]</scope>
    <source>
        <strain evidence="9 10">RO10H11247</strain>
    </source>
</reference>
<feature type="transmembrane region" description="Helical" evidence="7">
    <location>
        <begin position="48"/>
        <end position="69"/>
    </location>
</feature>
<comment type="similarity">
    <text evidence="2">Belongs to the ammonia transporter channel (TC 1.A.11.2) family.</text>
</comment>
<dbReference type="GO" id="GO:0005886">
    <property type="term" value="C:plasma membrane"/>
    <property type="evidence" value="ECO:0007669"/>
    <property type="project" value="TreeGrafter"/>
</dbReference>
<feature type="transmembrane region" description="Helical" evidence="7">
    <location>
        <begin position="455"/>
        <end position="479"/>
    </location>
</feature>
<dbReference type="STRING" id="27349.A0A0L6UZF6"/>
<evidence type="ECO:0000256" key="5">
    <source>
        <dbReference type="ARBA" id="ARBA00023136"/>
    </source>
</evidence>
<keyword evidence="10" id="KW-1185">Reference proteome</keyword>
<proteinExistence type="inferred from homology"/>
<dbReference type="InterPro" id="IPR001905">
    <property type="entry name" value="Ammonium_transpt"/>
</dbReference>
<evidence type="ECO:0000256" key="6">
    <source>
        <dbReference type="SAM" id="MobiDB-lite"/>
    </source>
</evidence>
<keyword evidence="4 7" id="KW-1133">Transmembrane helix</keyword>
<comment type="caution">
    <text evidence="9">The sequence shown here is derived from an EMBL/GenBank/DDBJ whole genome shotgun (WGS) entry which is preliminary data.</text>
</comment>
<dbReference type="VEuPathDB" id="FungiDB:VP01_309g5"/>
<feature type="domain" description="Ammonium transporter AmtB-like" evidence="8">
    <location>
        <begin position="165"/>
        <end position="508"/>
    </location>
</feature>
<feature type="transmembrane region" description="Helical" evidence="7">
    <location>
        <begin position="254"/>
        <end position="276"/>
    </location>
</feature>
<dbReference type="Proteomes" id="UP000037035">
    <property type="component" value="Unassembled WGS sequence"/>
</dbReference>
<evidence type="ECO:0000256" key="1">
    <source>
        <dbReference type="ARBA" id="ARBA00004141"/>
    </source>
</evidence>